<gene>
    <name evidence="2" type="ORF">RUM44_004211</name>
</gene>
<evidence type="ECO:0000313" key="3">
    <source>
        <dbReference type="Proteomes" id="UP001359485"/>
    </source>
</evidence>
<feature type="region of interest" description="Disordered" evidence="1">
    <location>
        <begin position="39"/>
        <end position="62"/>
    </location>
</feature>
<comment type="caution">
    <text evidence="2">The sequence shown here is derived from an EMBL/GenBank/DDBJ whole genome shotgun (WGS) entry which is preliminary data.</text>
</comment>
<organism evidence="2 3">
    <name type="scientific">Polyplax serrata</name>
    <name type="common">Common mouse louse</name>
    <dbReference type="NCBI Taxonomy" id="468196"/>
    <lineage>
        <taxon>Eukaryota</taxon>
        <taxon>Metazoa</taxon>
        <taxon>Ecdysozoa</taxon>
        <taxon>Arthropoda</taxon>
        <taxon>Hexapoda</taxon>
        <taxon>Insecta</taxon>
        <taxon>Pterygota</taxon>
        <taxon>Neoptera</taxon>
        <taxon>Paraneoptera</taxon>
        <taxon>Psocodea</taxon>
        <taxon>Troctomorpha</taxon>
        <taxon>Phthiraptera</taxon>
        <taxon>Anoplura</taxon>
        <taxon>Polyplacidae</taxon>
        <taxon>Polyplax</taxon>
    </lineage>
</organism>
<proteinExistence type="predicted"/>
<protein>
    <submittedName>
        <fullName evidence="2">Uncharacterized protein</fullName>
    </submittedName>
</protein>
<accession>A0ABR1B275</accession>
<name>A0ABR1B275_POLSC</name>
<dbReference type="EMBL" id="JAWJWF010000004">
    <property type="protein sequence ID" value="KAK6633604.1"/>
    <property type="molecule type" value="Genomic_DNA"/>
</dbReference>
<reference evidence="2 3" key="1">
    <citation type="submission" date="2023-09" db="EMBL/GenBank/DDBJ databases">
        <title>Genomes of two closely related lineages of the louse Polyplax serrata with different host specificities.</title>
        <authorList>
            <person name="Martinu J."/>
            <person name="Tarabai H."/>
            <person name="Stefka J."/>
            <person name="Hypsa V."/>
        </authorList>
    </citation>
    <scope>NUCLEOTIDE SEQUENCE [LARGE SCALE GENOMIC DNA]</scope>
    <source>
        <strain evidence="2">98ZLc_SE</strain>
    </source>
</reference>
<evidence type="ECO:0000313" key="2">
    <source>
        <dbReference type="EMBL" id="KAK6633604.1"/>
    </source>
</evidence>
<sequence length="93" mass="10285">MGLQEEPEGNKNHRKFFLSHGSTPDAILLRWRTTSGQWRGASESLATKPPADPTCSHRATSPQAPGILSMADYWEMKGPFTGGKVAPEKVWMM</sequence>
<keyword evidence="3" id="KW-1185">Reference proteome</keyword>
<evidence type="ECO:0000256" key="1">
    <source>
        <dbReference type="SAM" id="MobiDB-lite"/>
    </source>
</evidence>
<dbReference type="Proteomes" id="UP001359485">
    <property type="component" value="Unassembled WGS sequence"/>
</dbReference>